<dbReference type="Proteomes" id="UP000199206">
    <property type="component" value="Unassembled WGS sequence"/>
</dbReference>
<dbReference type="SMART" id="SM00448">
    <property type="entry name" value="REC"/>
    <property type="match status" value="1"/>
</dbReference>
<accession>A0A1H8DRZ3</accession>
<dbReference type="OrthoDB" id="9782655at2"/>
<dbReference type="GO" id="GO:0006355">
    <property type="term" value="P:regulation of DNA-templated transcription"/>
    <property type="evidence" value="ECO:0007669"/>
    <property type="project" value="InterPro"/>
</dbReference>
<dbReference type="InterPro" id="IPR036388">
    <property type="entry name" value="WH-like_DNA-bd_sf"/>
</dbReference>
<keyword evidence="1 6" id="KW-0597">Phosphoprotein</keyword>
<dbReference type="InterPro" id="IPR011006">
    <property type="entry name" value="CheY-like_superfamily"/>
</dbReference>
<evidence type="ECO:0000256" key="4">
    <source>
        <dbReference type="ARBA" id="ARBA00023125"/>
    </source>
</evidence>
<name>A0A1H8DRZ3_9SPHN</name>
<dbReference type="Pfam" id="PF00072">
    <property type="entry name" value="Response_reg"/>
    <property type="match status" value="1"/>
</dbReference>
<dbReference type="STRING" id="1166340.SAMN05192583_2032"/>
<evidence type="ECO:0000256" key="2">
    <source>
        <dbReference type="ARBA" id="ARBA00023012"/>
    </source>
</evidence>
<dbReference type="CDD" id="cd06170">
    <property type="entry name" value="LuxR_C_like"/>
    <property type="match status" value="1"/>
</dbReference>
<dbReference type="EMBL" id="FOCF01000004">
    <property type="protein sequence ID" value="SEN09936.1"/>
    <property type="molecule type" value="Genomic_DNA"/>
</dbReference>
<dbReference type="PANTHER" id="PTHR44688">
    <property type="entry name" value="DNA-BINDING TRANSCRIPTIONAL ACTIVATOR DEVR_DOSR"/>
    <property type="match status" value="1"/>
</dbReference>
<dbReference type="SUPFAM" id="SSF52172">
    <property type="entry name" value="CheY-like"/>
    <property type="match status" value="1"/>
</dbReference>
<keyword evidence="5" id="KW-0804">Transcription</keyword>
<dbReference type="CDD" id="cd17537">
    <property type="entry name" value="REC_FixJ"/>
    <property type="match status" value="1"/>
</dbReference>
<dbReference type="AlphaFoldDB" id="A0A1H8DRZ3"/>
<keyword evidence="4" id="KW-0238">DNA-binding</keyword>
<proteinExistence type="predicted"/>
<dbReference type="PROSITE" id="PS00622">
    <property type="entry name" value="HTH_LUXR_1"/>
    <property type="match status" value="1"/>
</dbReference>
<dbReference type="Pfam" id="PF00196">
    <property type="entry name" value="GerE"/>
    <property type="match status" value="1"/>
</dbReference>
<dbReference type="SUPFAM" id="SSF46894">
    <property type="entry name" value="C-terminal effector domain of the bipartite response regulators"/>
    <property type="match status" value="1"/>
</dbReference>
<dbReference type="PROSITE" id="PS50110">
    <property type="entry name" value="RESPONSE_REGULATORY"/>
    <property type="match status" value="1"/>
</dbReference>
<evidence type="ECO:0000256" key="5">
    <source>
        <dbReference type="ARBA" id="ARBA00023163"/>
    </source>
</evidence>
<keyword evidence="3" id="KW-0805">Transcription regulation</keyword>
<feature type="domain" description="Response regulatory" evidence="8">
    <location>
        <begin position="6"/>
        <end position="120"/>
    </location>
</feature>
<evidence type="ECO:0000256" key="6">
    <source>
        <dbReference type="PROSITE-ProRule" id="PRU00169"/>
    </source>
</evidence>
<evidence type="ECO:0000256" key="3">
    <source>
        <dbReference type="ARBA" id="ARBA00023015"/>
    </source>
</evidence>
<dbReference type="SMART" id="SM00421">
    <property type="entry name" value="HTH_LUXR"/>
    <property type="match status" value="1"/>
</dbReference>
<sequence>MGDKRLVHIVDDEEAIRRSAGFMLRTSGFAVASWESGVAFLRKARSAEAGCVLLDVRMPEMDGLQVQRELAAIGVAMPVIVLTGHGDIGTAVEAMKNGAVDFLEKPFEKAHLLRALDIGFHRLEHRQEELESEREAGIRVAALTPRERDVLLGLVRGHPNKTIAYDLGISPRTVEVHRANVMSKLNVNSLSDALRIAFAAGLKDQAAVAVHQPPRPGATDPMGKHT</sequence>
<dbReference type="GO" id="GO:0000160">
    <property type="term" value="P:phosphorelay signal transduction system"/>
    <property type="evidence" value="ECO:0007669"/>
    <property type="project" value="UniProtKB-KW"/>
</dbReference>
<dbReference type="PROSITE" id="PS50043">
    <property type="entry name" value="HTH_LUXR_2"/>
    <property type="match status" value="1"/>
</dbReference>
<evidence type="ECO:0000259" key="8">
    <source>
        <dbReference type="PROSITE" id="PS50110"/>
    </source>
</evidence>
<dbReference type="FunFam" id="3.40.50.2300:FF:000018">
    <property type="entry name" value="DNA-binding transcriptional regulator NtrC"/>
    <property type="match status" value="1"/>
</dbReference>
<dbReference type="InterPro" id="IPR000792">
    <property type="entry name" value="Tscrpt_reg_LuxR_C"/>
</dbReference>
<feature type="domain" description="HTH luxR-type" evidence="7">
    <location>
        <begin position="136"/>
        <end position="201"/>
    </location>
</feature>
<dbReference type="RefSeq" id="WP_093665565.1">
    <property type="nucleotide sequence ID" value="NZ_FOCF01000004.1"/>
</dbReference>
<dbReference type="PANTHER" id="PTHR44688:SF16">
    <property type="entry name" value="DNA-BINDING TRANSCRIPTIONAL ACTIVATOR DEVR_DOSR"/>
    <property type="match status" value="1"/>
</dbReference>
<evidence type="ECO:0000256" key="1">
    <source>
        <dbReference type="ARBA" id="ARBA00022553"/>
    </source>
</evidence>
<evidence type="ECO:0000259" key="7">
    <source>
        <dbReference type="PROSITE" id="PS50043"/>
    </source>
</evidence>
<keyword evidence="10" id="KW-1185">Reference proteome</keyword>
<dbReference type="PRINTS" id="PR00038">
    <property type="entry name" value="HTHLUXR"/>
</dbReference>
<dbReference type="InterPro" id="IPR001789">
    <property type="entry name" value="Sig_transdc_resp-reg_receiver"/>
</dbReference>
<dbReference type="GO" id="GO:0003677">
    <property type="term" value="F:DNA binding"/>
    <property type="evidence" value="ECO:0007669"/>
    <property type="project" value="UniProtKB-KW"/>
</dbReference>
<dbReference type="InterPro" id="IPR016032">
    <property type="entry name" value="Sig_transdc_resp-reg_C-effctor"/>
</dbReference>
<dbReference type="Gene3D" id="3.40.50.2300">
    <property type="match status" value="1"/>
</dbReference>
<organism evidence="9 10">
    <name type="scientific">Sphingomonas gellani</name>
    <dbReference type="NCBI Taxonomy" id="1166340"/>
    <lineage>
        <taxon>Bacteria</taxon>
        <taxon>Pseudomonadati</taxon>
        <taxon>Pseudomonadota</taxon>
        <taxon>Alphaproteobacteria</taxon>
        <taxon>Sphingomonadales</taxon>
        <taxon>Sphingomonadaceae</taxon>
        <taxon>Sphingomonas</taxon>
    </lineage>
</organism>
<evidence type="ECO:0000313" key="10">
    <source>
        <dbReference type="Proteomes" id="UP000199206"/>
    </source>
</evidence>
<evidence type="ECO:0000313" key="9">
    <source>
        <dbReference type="EMBL" id="SEN09936.1"/>
    </source>
</evidence>
<dbReference type="Gene3D" id="1.10.10.10">
    <property type="entry name" value="Winged helix-like DNA-binding domain superfamily/Winged helix DNA-binding domain"/>
    <property type="match status" value="1"/>
</dbReference>
<gene>
    <name evidence="9" type="ORF">SAMN05192583_2032</name>
</gene>
<feature type="modified residue" description="4-aspartylphosphate" evidence="6">
    <location>
        <position position="55"/>
    </location>
</feature>
<keyword evidence="2" id="KW-0902">Two-component regulatory system</keyword>
<protein>
    <submittedName>
        <fullName evidence="9">Two component transcriptional regulator, LuxR family</fullName>
    </submittedName>
</protein>
<reference evidence="10" key="1">
    <citation type="submission" date="2016-10" db="EMBL/GenBank/DDBJ databases">
        <authorList>
            <person name="Varghese N."/>
            <person name="Submissions S."/>
        </authorList>
    </citation>
    <scope>NUCLEOTIDE SEQUENCE [LARGE SCALE GENOMIC DNA]</scope>
    <source>
        <strain evidence="10">S6-262</strain>
    </source>
</reference>